<keyword evidence="2" id="KW-1185">Reference proteome</keyword>
<evidence type="ECO:0000313" key="2">
    <source>
        <dbReference type="Proteomes" id="UP001152531"/>
    </source>
</evidence>
<protein>
    <submittedName>
        <fullName evidence="1">tRNA-dihydrouridine(20) synthase [NAD(P)+]</fullName>
    </submittedName>
</protein>
<sequence length="406" mass="46700">MINYQGKLVLGPMVRSGELPTRLLALKYGADLVWSPEIIDKKIITCKRVHNEKLNTIEYLDSHNKIIFNTYKPIEQSKLIFQMGSANPEIAVEAGLKVIQDVDGIDLNCGCPKGFSVHAGMGAALLSTPNLLCDILKNLVSKVGEPNKKPISCKIRLLSNLNDTLELIDKICQTGIKNLTVHCRTRDMRNRQDPIHDYIPEIIKLTDKYNISFIINGNIGSYFDYLKLKEKYGDKISGMIAESAESNPSIFSPNPLPWNKLILEFLTVCHKFNNHPANTKYILLNQLGTKSKYYPMFAKLKNNKDMLKLAYELQKDEEEKFYNYLKYRHLQKDEMIKMDDYKQLLKEYEVKSVESNEELDKLTDFDFNEFVSTTKPPITSTENKENEYKKRKNQEPDVPTTKKPTL</sequence>
<evidence type="ECO:0000313" key="1">
    <source>
        <dbReference type="EMBL" id="CAH6722919.1"/>
    </source>
</evidence>
<dbReference type="EMBL" id="CALSDN010000012">
    <property type="protein sequence ID" value="CAH6722919.1"/>
    <property type="molecule type" value="Genomic_DNA"/>
</dbReference>
<comment type="caution">
    <text evidence="1">The sequence shown here is derived from an EMBL/GenBank/DDBJ whole genome shotgun (WGS) entry which is preliminary data.</text>
</comment>
<gene>
    <name evidence="1" type="ORF">CLIB1444_12S00210</name>
</gene>
<dbReference type="Proteomes" id="UP001152531">
    <property type="component" value="Unassembled WGS sequence"/>
</dbReference>
<reference evidence="1" key="1">
    <citation type="submission" date="2022-06" db="EMBL/GenBank/DDBJ databases">
        <authorList>
            <person name="Legras J.-L."/>
            <person name="Devillers H."/>
            <person name="Grondin C."/>
        </authorList>
    </citation>
    <scope>NUCLEOTIDE SEQUENCE</scope>
    <source>
        <strain evidence="1">CLIB 1444</strain>
    </source>
</reference>
<name>A0ACA9YCX8_9ASCO</name>
<proteinExistence type="predicted"/>
<accession>A0ACA9YCX8</accession>
<organism evidence="1 2">
    <name type="scientific">[Candida] jaroonii</name>
    <dbReference type="NCBI Taxonomy" id="467808"/>
    <lineage>
        <taxon>Eukaryota</taxon>
        <taxon>Fungi</taxon>
        <taxon>Dikarya</taxon>
        <taxon>Ascomycota</taxon>
        <taxon>Saccharomycotina</taxon>
        <taxon>Pichiomycetes</taxon>
        <taxon>Debaryomycetaceae</taxon>
        <taxon>Yamadazyma</taxon>
    </lineage>
</organism>